<protein>
    <submittedName>
        <fullName evidence="1">Uncharacterized protein</fullName>
    </submittedName>
</protein>
<dbReference type="OrthoDB" id="2157530at2759"/>
<accession>A0A9P9BXD4</accession>
<dbReference type="Proteomes" id="UP000756346">
    <property type="component" value="Unassembled WGS sequence"/>
</dbReference>
<organism evidence="1 2">
    <name type="scientific">Microdochium trichocladiopsis</name>
    <dbReference type="NCBI Taxonomy" id="1682393"/>
    <lineage>
        <taxon>Eukaryota</taxon>
        <taxon>Fungi</taxon>
        <taxon>Dikarya</taxon>
        <taxon>Ascomycota</taxon>
        <taxon>Pezizomycotina</taxon>
        <taxon>Sordariomycetes</taxon>
        <taxon>Xylariomycetidae</taxon>
        <taxon>Xylariales</taxon>
        <taxon>Microdochiaceae</taxon>
        <taxon>Microdochium</taxon>
    </lineage>
</organism>
<dbReference type="EMBL" id="JAGTJQ010000003">
    <property type="protein sequence ID" value="KAH7035971.1"/>
    <property type="molecule type" value="Genomic_DNA"/>
</dbReference>
<comment type="caution">
    <text evidence="1">The sequence shown here is derived from an EMBL/GenBank/DDBJ whole genome shotgun (WGS) entry which is preliminary data.</text>
</comment>
<dbReference type="RefSeq" id="XP_046016064.1">
    <property type="nucleotide sequence ID" value="XM_046163690.1"/>
</dbReference>
<reference evidence="1" key="1">
    <citation type="journal article" date="2021" name="Nat. Commun.">
        <title>Genetic determinants of endophytism in the Arabidopsis root mycobiome.</title>
        <authorList>
            <person name="Mesny F."/>
            <person name="Miyauchi S."/>
            <person name="Thiergart T."/>
            <person name="Pickel B."/>
            <person name="Atanasova L."/>
            <person name="Karlsson M."/>
            <person name="Huettel B."/>
            <person name="Barry K.W."/>
            <person name="Haridas S."/>
            <person name="Chen C."/>
            <person name="Bauer D."/>
            <person name="Andreopoulos W."/>
            <person name="Pangilinan J."/>
            <person name="LaButti K."/>
            <person name="Riley R."/>
            <person name="Lipzen A."/>
            <person name="Clum A."/>
            <person name="Drula E."/>
            <person name="Henrissat B."/>
            <person name="Kohler A."/>
            <person name="Grigoriev I.V."/>
            <person name="Martin F.M."/>
            <person name="Hacquard S."/>
        </authorList>
    </citation>
    <scope>NUCLEOTIDE SEQUENCE</scope>
    <source>
        <strain evidence="1">MPI-CAGE-CH-0230</strain>
    </source>
</reference>
<gene>
    <name evidence="1" type="ORF">B0I36DRAFT_98316</name>
</gene>
<dbReference type="GeneID" id="70193236"/>
<sequence>MHIVYEPGPSLENHFGASSIQSVISLVNCNLVKLIQYFTTNNLLDHIIATYAFKYTDSRDHIYSLLGLTRRGPYPITIYRDYNEIAKQVLFDFARSMLIHDQNPYLLSLAPNNKTDSIGNDTRSCKLPS</sequence>
<keyword evidence="2" id="KW-1185">Reference proteome</keyword>
<dbReference type="AlphaFoldDB" id="A0A9P9BXD4"/>
<name>A0A9P9BXD4_9PEZI</name>
<evidence type="ECO:0000313" key="2">
    <source>
        <dbReference type="Proteomes" id="UP000756346"/>
    </source>
</evidence>
<proteinExistence type="predicted"/>
<evidence type="ECO:0000313" key="1">
    <source>
        <dbReference type="EMBL" id="KAH7035971.1"/>
    </source>
</evidence>